<keyword evidence="5" id="KW-0862">Zinc</keyword>
<dbReference type="PANTHER" id="PTHR23501:SF198">
    <property type="entry name" value="AZOLE RESISTANCE PROTEIN 1-RELATED"/>
    <property type="match status" value="1"/>
</dbReference>
<evidence type="ECO:0000259" key="8">
    <source>
        <dbReference type="PROSITE" id="PS50850"/>
    </source>
</evidence>
<keyword evidence="2 6" id="KW-0812">Transmembrane</keyword>
<evidence type="ECO:0000313" key="10">
    <source>
        <dbReference type="Proteomes" id="UP000304947"/>
    </source>
</evidence>
<dbReference type="PROSITE" id="PS50157">
    <property type="entry name" value="ZINC_FINGER_C2H2_2"/>
    <property type="match status" value="1"/>
</dbReference>
<dbReference type="InterPro" id="IPR036259">
    <property type="entry name" value="MFS_trans_sf"/>
</dbReference>
<evidence type="ECO:0000256" key="1">
    <source>
        <dbReference type="ARBA" id="ARBA00004141"/>
    </source>
</evidence>
<dbReference type="AlphaFoldDB" id="A0A4T0ALF9"/>
<proteinExistence type="predicted"/>
<name>A0A4T0ALF9_AURPU</name>
<keyword evidence="3 6" id="KW-1133">Transmembrane helix</keyword>
<feature type="transmembrane region" description="Helical" evidence="6">
    <location>
        <begin position="37"/>
        <end position="66"/>
    </location>
</feature>
<dbReference type="Proteomes" id="UP000304947">
    <property type="component" value="Unassembled WGS sequence"/>
</dbReference>
<evidence type="ECO:0000256" key="2">
    <source>
        <dbReference type="ARBA" id="ARBA00022692"/>
    </source>
</evidence>
<protein>
    <submittedName>
        <fullName evidence="9">MFS general substrate transporter</fullName>
    </submittedName>
</protein>
<dbReference type="GO" id="GO:0008270">
    <property type="term" value="F:zinc ion binding"/>
    <property type="evidence" value="ECO:0007669"/>
    <property type="project" value="UniProtKB-KW"/>
</dbReference>
<evidence type="ECO:0000256" key="3">
    <source>
        <dbReference type="ARBA" id="ARBA00022989"/>
    </source>
</evidence>
<keyword evidence="4 6" id="KW-0472">Membrane</keyword>
<evidence type="ECO:0000256" key="6">
    <source>
        <dbReference type="SAM" id="Phobius"/>
    </source>
</evidence>
<dbReference type="Pfam" id="PF07690">
    <property type="entry name" value="MFS_1"/>
    <property type="match status" value="1"/>
</dbReference>
<accession>A0A4T0ALF9</accession>
<keyword evidence="5" id="KW-0863">Zinc-finger</keyword>
<sequence>MSLDQSQAALRDNQQSTQPIEQLAVEENAQEFELMGLGLITVMSGLVLAIFLVSLDSAIVATAVPYVTAEFKSAGDTAWYGSAYTLATCALQPIAGKLYAKFPIKTMFLIFMAIFEIGSLVCATAPNAIGLIVGRAIAGAGAAGCTTGGFSIVAVSVRLPRRTTYLSILQSTFGIGIMLGPLLGGVLTQRATWRWCFYINLPIGAITVLFLVLFFHTPKSNGINTATQKMASLDMFPFRPRLYTGNPWNKTTLSSDLAQGHTITGYEQMGLKLGSREFGSWDSCVQHMDALSHWKCDTCGKLFGSEHTVEEHERALNHRNPKRYVEKPSSEMNGSEYKCDRCKKPCPCMGLLQVT</sequence>
<comment type="subcellular location">
    <subcellularLocation>
        <location evidence="1">Membrane</location>
        <topology evidence="1">Multi-pass membrane protein</topology>
    </subcellularLocation>
</comment>
<dbReference type="Gene3D" id="1.20.1250.20">
    <property type="entry name" value="MFS general substrate transporter like domains"/>
    <property type="match status" value="1"/>
</dbReference>
<gene>
    <name evidence="9" type="ORF">D6C83_08148</name>
</gene>
<evidence type="ECO:0000256" key="5">
    <source>
        <dbReference type="PROSITE-ProRule" id="PRU00042"/>
    </source>
</evidence>
<feature type="transmembrane region" description="Helical" evidence="6">
    <location>
        <begin position="164"/>
        <end position="183"/>
    </location>
</feature>
<dbReference type="GO" id="GO:0005886">
    <property type="term" value="C:plasma membrane"/>
    <property type="evidence" value="ECO:0007669"/>
    <property type="project" value="TreeGrafter"/>
</dbReference>
<evidence type="ECO:0000259" key="7">
    <source>
        <dbReference type="PROSITE" id="PS50157"/>
    </source>
</evidence>
<dbReference type="PROSITE" id="PS50850">
    <property type="entry name" value="MFS"/>
    <property type="match status" value="1"/>
</dbReference>
<dbReference type="PROSITE" id="PS00028">
    <property type="entry name" value="ZINC_FINGER_C2H2_1"/>
    <property type="match status" value="1"/>
</dbReference>
<dbReference type="InterPro" id="IPR013087">
    <property type="entry name" value="Znf_C2H2_type"/>
</dbReference>
<evidence type="ECO:0000313" key="9">
    <source>
        <dbReference type="EMBL" id="TIA20798.1"/>
    </source>
</evidence>
<dbReference type="GO" id="GO:0022857">
    <property type="term" value="F:transmembrane transporter activity"/>
    <property type="evidence" value="ECO:0007669"/>
    <property type="project" value="InterPro"/>
</dbReference>
<organism evidence="9 10">
    <name type="scientific">Aureobasidium pullulans</name>
    <name type="common">Black yeast</name>
    <name type="synonym">Pullularia pullulans</name>
    <dbReference type="NCBI Taxonomy" id="5580"/>
    <lineage>
        <taxon>Eukaryota</taxon>
        <taxon>Fungi</taxon>
        <taxon>Dikarya</taxon>
        <taxon>Ascomycota</taxon>
        <taxon>Pezizomycotina</taxon>
        <taxon>Dothideomycetes</taxon>
        <taxon>Dothideomycetidae</taxon>
        <taxon>Dothideales</taxon>
        <taxon>Saccotheciaceae</taxon>
        <taxon>Aureobasidium</taxon>
    </lineage>
</organism>
<feature type="domain" description="C2H2-type" evidence="7">
    <location>
        <begin position="294"/>
        <end position="323"/>
    </location>
</feature>
<evidence type="ECO:0000256" key="4">
    <source>
        <dbReference type="ARBA" id="ARBA00023136"/>
    </source>
</evidence>
<dbReference type="InterPro" id="IPR011701">
    <property type="entry name" value="MFS"/>
</dbReference>
<reference evidence="9 10" key="1">
    <citation type="submission" date="2018-10" db="EMBL/GenBank/DDBJ databases">
        <title>Fifty Aureobasidium pullulans genomes reveal a recombining polyextremotolerant generalist.</title>
        <authorList>
            <person name="Gostincar C."/>
            <person name="Turk M."/>
            <person name="Zajc J."/>
            <person name="Gunde-Cimerman N."/>
        </authorList>
    </citation>
    <scope>NUCLEOTIDE SEQUENCE [LARGE SCALE GENOMIC DNA]</scope>
    <source>
        <strain evidence="9 10">EXF-3380</strain>
    </source>
</reference>
<dbReference type="InterPro" id="IPR020846">
    <property type="entry name" value="MFS_dom"/>
</dbReference>
<comment type="caution">
    <text evidence="9">The sequence shown here is derived from an EMBL/GenBank/DDBJ whole genome shotgun (WGS) entry which is preliminary data.</text>
</comment>
<dbReference type="SUPFAM" id="SSF103473">
    <property type="entry name" value="MFS general substrate transporter"/>
    <property type="match status" value="1"/>
</dbReference>
<dbReference type="PANTHER" id="PTHR23501">
    <property type="entry name" value="MAJOR FACILITATOR SUPERFAMILY"/>
    <property type="match status" value="1"/>
</dbReference>
<feature type="transmembrane region" description="Helical" evidence="6">
    <location>
        <begin position="107"/>
        <end position="126"/>
    </location>
</feature>
<feature type="transmembrane region" description="Helical" evidence="6">
    <location>
        <begin position="132"/>
        <end position="157"/>
    </location>
</feature>
<feature type="transmembrane region" description="Helical" evidence="6">
    <location>
        <begin position="78"/>
        <end position="95"/>
    </location>
</feature>
<keyword evidence="5" id="KW-0479">Metal-binding</keyword>
<feature type="transmembrane region" description="Helical" evidence="6">
    <location>
        <begin position="195"/>
        <end position="215"/>
    </location>
</feature>
<feature type="domain" description="Major facilitator superfamily (MFS) profile" evidence="8">
    <location>
        <begin position="42"/>
        <end position="355"/>
    </location>
</feature>
<dbReference type="EMBL" id="QZBU01003908">
    <property type="protein sequence ID" value="TIA20798.1"/>
    <property type="molecule type" value="Genomic_DNA"/>
</dbReference>